<gene>
    <name evidence="3" type="primary">LOC117241577</name>
</gene>
<dbReference type="RefSeq" id="XP_033363340.1">
    <property type="nucleotide sequence ID" value="XM_033507449.1"/>
</dbReference>
<reference evidence="3" key="1">
    <citation type="submission" date="2025-08" db="UniProtKB">
        <authorList>
            <consortium name="RefSeq"/>
        </authorList>
    </citation>
    <scope>IDENTIFICATION</scope>
    <source>
        <tissue evidence="3">Muscle</tissue>
    </source>
</reference>
<evidence type="ECO:0000313" key="3">
    <source>
        <dbReference type="RefSeq" id="XP_033363340.1"/>
    </source>
</evidence>
<keyword evidence="2" id="KW-1185">Reference proteome</keyword>
<proteinExistence type="predicted"/>
<dbReference type="KEGG" id="bvk:117241577"/>
<accession>A0A6J3LDQ0</accession>
<dbReference type="AlphaFoldDB" id="A0A6J3LDQ0"/>
<evidence type="ECO:0000259" key="1">
    <source>
        <dbReference type="PROSITE" id="PS50878"/>
    </source>
</evidence>
<dbReference type="PROSITE" id="PS50878">
    <property type="entry name" value="RT_POL"/>
    <property type="match status" value="1"/>
</dbReference>
<dbReference type="InterPro" id="IPR000477">
    <property type="entry name" value="RT_dom"/>
</dbReference>
<organism evidence="2 3">
    <name type="scientific">Bombus vosnesenskii</name>
    <dbReference type="NCBI Taxonomy" id="207650"/>
    <lineage>
        <taxon>Eukaryota</taxon>
        <taxon>Metazoa</taxon>
        <taxon>Ecdysozoa</taxon>
        <taxon>Arthropoda</taxon>
        <taxon>Hexapoda</taxon>
        <taxon>Insecta</taxon>
        <taxon>Pterygota</taxon>
        <taxon>Neoptera</taxon>
        <taxon>Endopterygota</taxon>
        <taxon>Hymenoptera</taxon>
        <taxon>Apocrita</taxon>
        <taxon>Aculeata</taxon>
        <taxon>Apoidea</taxon>
        <taxon>Anthophila</taxon>
        <taxon>Apidae</taxon>
        <taxon>Bombus</taxon>
        <taxon>Pyrobombus</taxon>
    </lineage>
</organism>
<feature type="domain" description="Reverse transcriptase" evidence="1">
    <location>
        <begin position="1"/>
        <end position="86"/>
    </location>
</feature>
<sequence length="318" mass="36454">MFKAVAFADDLAIAYAVKKNGGVSGIVREIMRTVCDWCARVGLTLAKEKTEIILITGMTAPKVIGLNVDGMAINTVEATKYLGVMIDTNRKFGKHIGPPGLARRLYYSVWESIIIYGAPVWADAMKYEKDKKIIKRAQRTALCITSTAYRTVSHTALSVLTGNLPIYIKVRMLMGIYERKKIYKNSAVGEEVIERHAEKKEDLEEVKKKASTEWQAERSIYRKRIGKEVDTKCWDCGDPNDDAEHVLFACPKWINRRIEFENFLGVRISVDNLVDTVVTRDKYWRKFREFCKGIMRYRRDMEKAMESANRRGATSTRR</sequence>
<dbReference type="Proteomes" id="UP000504631">
    <property type="component" value="Unplaced"/>
</dbReference>
<dbReference type="GeneID" id="117241577"/>
<evidence type="ECO:0000313" key="2">
    <source>
        <dbReference type="Proteomes" id="UP000504631"/>
    </source>
</evidence>
<protein>
    <submittedName>
        <fullName evidence="3">Uncharacterized protein LOC117241577</fullName>
    </submittedName>
</protein>
<name>A0A6J3LDQ0_9HYME</name>